<dbReference type="VEuPathDB" id="MicrosporidiaDB:H312_01653"/>
<protein>
    <submittedName>
        <fullName evidence="1">Uncharacterized protein</fullName>
    </submittedName>
</protein>
<accession>A0A059F192</accession>
<evidence type="ECO:0000313" key="2">
    <source>
        <dbReference type="Proteomes" id="UP000030655"/>
    </source>
</evidence>
<dbReference type="AlphaFoldDB" id="A0A059F192"/>
<name>A0A059F192_9MICR</name>
<dbReference type="EMBL" id="KK365157">
    <property type="protein sequence ID" value="KCZ80935.1"/>
    <property type="molecule type" value="Genomic_DNA"/>
</dbReference>
<reference evidence="2" key="1">
    <citation type="submission" date="2013-02" db="EMBL/GenBank/DDBJ databases">
        <authorList>
            <consortium name="The Broad Institute Genome Sequencing Platform"/>
            <person name="Cuomo C."/>
            <person name="Becnel J."/>
            <person name="Sanscrainte N."/>
            <person name="Walker B."/>
            <person name="Young S.K."/>
            <person name="Zeng Q."/>
            <person name="Gargeya S."/>
            <person name="Fitzgerald M."/>
            <person name="Haas B."/>
            <person name="Abouelleil A."/>
            <person name="Alvarado L."/>
            <person name="Arachchi H.M."/>
            <person name="Berlin A.M."/>
            <person name="Chapman S.B."/>
            <person name="Dewar J."/>
            <person name="Goldberg J."/>
            <person name="Griggs A."/>
            <person name="Gujja S."/>
            <person name="Hansen M."/>
            <person name="Howarth C."/>
            <person name="Imamovic A."/>
            <person name="Larimer J."/>
            <person name="McCowan C."/>
            <person name="Murphy C."/>
            <person name="Neiman D."/>
            <person name="Pearson M."/>
            <person name="Priest M."/>
            <person name="Roberts A."/>
            <person name="Saif S."/>
            <person name="Shea T."/>
            <person name="Sisk P."/>
            <person name="Sykes S."/>
            <person name="Wortman J."/>
            <person name="Nusbaum C."/>
            <person name="Birren B."/>
        </authorList>
    </citation>
    <scope>NUCLEOTIDE SEQUENCE [LARGE SCALE GENOMIC DNA]</scope>
    <source>
        <strain evidence="2">PRA339</strain>
    </source>
</reference>
<keyword evidence="2" id="KW-1185">Reference proteome</keyword>
<proteinExistence type="predicted"/>
<dbReference type="Proteomes" id="UP000030655">
    <property type="component" value="Unassembled WGS sequence"/>
</dbReference>
<reference evidence="1 2" key="2">
    <citation type="submission" date="2014-03" db="EMBL/GenBank/DDBJ databases">
        <title>The Genome Sequence of Anncaliia algerae insect isolate PRA339.</title>
        <authorList>
            <consortium name="The Broad Institute Genome Sequencing Platform"/>
            <consortium name="The Broad Institute Genome Sequencing Center for Infectious Disease"/>
            <person name="Cuomo C."/>
            <person name="Becnel J."/>
            <person name="Sanscrainte N."/>
            <person name="Walker B."/>
            <person name="Young S.K."/>
            <person name="Zeng Q."/>
            <person name="Gargeya S."/>
            <person name="Fitzgerald M."/>
            <person name="Haas B."/>
            <person name="Abouelleil A."/>
            <person name="Alvarado L."/>
            <person name="Arachchi H.M."/>
            <person name="Berlin A.M."/>
            <person name="Chapman S.B."/>
            <person name="Dewar J."/>
            <person name="Goldberg J."/>
            <person name="Griggs A."/>
            <person name="Gujja S."/>
            <person name="Hansen M."/>
            <person name="Howarth C."/>
            <person name="Imamovic A."/>
            <person name="Larimer J."/>
            <person name="McCowan C."/>
            <person name="Murphy C."/>
            <person name="Neiman D."/>
            <person name="Pearson M."/>
            <person name="Priest M."/>
            <person name="Roberts A."/>
            <person name="Saif S."/>
            <person name="Shea T."/>
            <person name="Sisk P."/>
            <person name="Sykes S."/>
            <person name="Wortman J."/>
            <person name="Nusbaum C."/>
            <person name="Birren B."/>
        </authorList>
    </citation>
    <scope>NUCLEOTIDE SEQUENCE [LARGE SCALE GENOMIC DNA]</scope>
    <source>
        <strain evidence="1 2">PRA339</strain>
    </source>
</reference>
<sequence>MNKDIPLSRLSFKNFEYMLEDFKISFEINHKWLLLANAFKFIFQNIKFSEDSIMTKERLTHFVYFKINYAKILKKKNIFSYI</sequence>
<gene>
    <name evidence="1" type="ORF">H312_01653</name>
</gene>
<evidence type="ECO:0000313" key="1">
    <source>
        <dbReference type="EMBL" id="KCZ80935.1"/>
    </source>
</evidence>
<dbReference type="OrthoDB" id="10478548at2759"/>
<dbReference type="HOGENOM" id="CLU_2557837_0_0_1"/>
<organism evidence="1 2">
    <name type="scientific">Anncaliia algerae PRA339</name>
    <dbReference type="NCBI Taxonomy" id="1288291"/>
    <lineage>
        <taxon>Eukaryota</taxon>
        <taxon>Fungi</taxon>
        <taxon>Fungi incertae sedis</taxon>
        <taxon>Microsporidia</taxon>
        <taxon>Tubulinosematoidea</taxon>
        <taxon>Tubulinosematidae</taxon>
        <taxon>Anncaliia</taxon>
    </lineage>
</organism>